<proteinExistence type="predicted"/>
<accession>A0A1J4L2B0</accession>
<dbReference type="OrthoDB" id="10266865at2759"/>
<dbReference type="AlphaFoldDB" id="A0A1J4L2B0"/>
<gene>
    <name evidence="2" type="ORF">TRFO_42041</name>
</gene>
<dbReference type="VEuPathDB" id="TrichDB:TRFO_42041"/>
<reference evidence="2" key="1">
    <citation type="submission" date="2016-10" db="EMBL/GenBank/DDBJ databases">
        <authorList>
            <person name="Benchimol M."/>
            <person name="Almeida L.G."/>
            <person name="Vasconcelos A.T."/>
            <person name="Perreira-Neves A."/>
            <person name="Rosa I.A."/>
            <person name="Tasca T."/>
            <person name="Bogo M.R."/>
            <person name="de Souza W."/>
        </authorList>
    </citation>
    <scope>NUCLEOTIDE SEQUENCE [LARGE SCALE GENOMIC DNA]</scope>
    <source>
        <strain evidence="2">K</strain>
    </source>
</reference>
<dbReference type="RefSeq" id="XP_068369228.1">
    <property type="nucleotide sequence ID" value="XM_068514098.1"/>
</dbReference>
<evidence type="ECO:0000313" key="2">
    <source>
        <dbReference type="EMBL" id="OHT16092.1"/>
    </source>
</evidence>
<evidence type="ECO:0000259" key="1">
    <source>
        <dbReference type="Pfam" id="PF07738"/>
    </source>
</evidence>
<dbReference type="InterPro" id="IPR012919">
    <property type="entry name" value="SUN_dom"/>
</dbReference>
<dbReference type="Proteomes" id="UP000179807">
    <property type="component" value="Unassembled WGS sequence"/>
</dbReference>
<dbReference type="Pfam" id="PF07738">
    <property type="entry name" value="Sad1_UNC"/>
    <property type="match status" value="1"/>
</dbReference>
<protein>
    <recommendedName>
        <fullName evidence="1">SUN domain-containing protein</fullName>
    </recommendedName>
</protein>
<keyword evidence="3" id="KW-1185">Reference proteome</keyword>
<name>A0A1J4L2B0_9EUKA</name>
<evidence type="ECO:0000313" key="3">
    <source>
        <dbReference type="Proteomes" id="UP000179807"/>
    </source>
</evidence>
<organism evidence="2 3">
    <name type="scientific">Tritrichomonas foetus</name>
    <dbReference type="NCBI Taxonomy" id="1144522"/>
    <lineage>
        <taxon>Eukaryota</taxon>
        <taxon>Metamonada</taxon>
        <taxon>Parabasalia</taxon>
        <taxon>Tritrichomonadida</taxon>
        <taxon>Tritrichomonadidae</taxon>
        <taxon>Tritrichomonas</taxon>
    </lineage>
</organism>
<sequence length="320" mass="38061">MIQKEISFISKHFYEIINKEDESENEVEIKRRKEKFISLGIDIIEMILQNENLKLYDEDSLFDFILKILEKKDIFSKSIHLLEYVKFECLSHESIEKFISIFDLEYINKKIWVSICQRLLITPNSEFIQRKDQNQNRYAINRIVIPFKNTINEGLFNYLRQKCSSNPHDFGLIEVTSSSVFSSSSSFQPKNTINPLDNNNNYFHSMKAPNEWICYQFKDFRFKLSKYQIRTFDGDQNYGHLKNWVLEISKDGQSWQVIDRQINCSLLNGPKKHSTFDIKSTTKFVNFIRLRQIDQNWGGNHYLVINSIEFYGEYLESIPS</sequence>
<comment type="caution">
    <text evidence="2">The sequence shown here is derived from an EMBL/GenBank/DDBJ whole genome shotgun (WGS) entry which is preliminary data.</text>
</comment>
<dbReference type="GeneID" id="94848802"/>
<dbReference type="Gene3D" id="2.60.120.260">
    <property type="entry name" value="Galactose-binding domain-like"/>
    <property type="match status" value="1"/>
</dbReference>
<dbReference type="InterPro" id="IPR008979">
    <property type="entry name" value="Galactose-bd-like_sf"/>
</dbReference>
<feature type="domain" description="SUN" evidence="1">
    <location>
        <begin position="188"/>
        <end position="313"/>
    </location>
</feature>
<dbReference type="EMBL" id="MLAK01000146">
    <property type="protein sequence ID" value="OHT16092.1"/>
    <property type="molecule type" value="Genomic_DNA"/>
</dbReference>
<dbReference type="SUPFAM" id="SSF49785">
    <property type="entry name" value="Galactose-binding domain-like"/>
    <property type="match status" value="1"/>
</dbReference>